<evidence type="ECO:0000313" key="2">
    <source>
        <dbReference type="Proteomes" id="UP000308600"/>
    </source>
</evidence>
<keyword evidence="2" id="KW-1185">Reference proteome</keyword>
<gene>
    <name evidence="1" type="ORF">BDN72DRAFT_634881</name>
</gene>
<name>A0ACD3BAI3_9AGAR</name>
<reference evidence="1 2" key="1">
    <citation type="journal article" date="2019" name="Nat. Ecol. Evol.">
        <title>Megaphylogeny resolves global patterns of mushroom evolution.</title>
        <authorList>
            <person name="Varga T."/>
            <person name="Krizsan K."/>
            <person name="Foldi C."/>
            <person name="Dima B."/>
            <person name="Sanchez-Garcia M."/>
            <person name="Sanchez-Ramirez S."/>
            <person name="Szollosi G.J."/>
            <person name="Szarkandi J.G."/>
            <person name="Papp V."/>
            <person name="Albert L."/>
            <person name="Andreopoulos W."/>
            <person name="Angelini C."/>
            <person name="Antonin V."/>
            <person name="Barry K.W."/>
            <person name="Bougher N.L."/>
            <person name="Buchanan P."/>
            <person name="Buyck B."/>
            <person name="Bense V."/>
            <person name="Catcheside P."/>
            <person name="Chovatia M."/>
            <person name="Cooper J."/>
            <person name="Damon W."/>
            <person name="Desjardin D."/>
            <person name="Finy P."/>
            <person name="Geml J."/>
            <person name="Haridas S."/>
            <person name="Hughes K."/>
            <person name="Justo A."/>
            <person name="Karasinski D."/>
            <person name="Kautmanova I."/>
            <person name="Kiss B."/>
            <person name="Kocsube S."/>
            <person name="Kotiranta H."/>
            <person name="LaButti K.M."/>
            <person name="Lechner B.E."/>
            <person name="Liimatainen K."/>
            <person name="Lipzen A."/>
            <person name="Lukacs Z."/>
            <person name="Mihaltcheva S."/>
            <person name="Morgado L.N."/>
            <person name="Niskanen T."/>
            <person name="Noordeloos M.E."/>
            <person name="Ohm R.A."/>
            <person name="Ortiz-Santana B."/>
            <person name="Ovrebo C."/>
            <person name="Racz N."/>
            <person name="Riley R."/>
            <person name="Savchenko A."/>
            <person name="Shiryaev A."/>
            <person name="Soop K."/>
            <person name="Spirin V."/>
            <person name="Szebenyi C."/>
            <person name="Tomsovsky M."/>
            <person name="Tulloss R.E."/>
            <person name="Uehling J."/>
            <person name="Grigoriev I.V."/>
            <person name="Vagvolgyi C."/>
            <person name="Papp T."/>
            <person name="Martin F.M."/>
            <person name="Miettinen O."/>
            <person name="Hibbett D.S."/>
            <person name="Nagy L.G."/>
        </authorList>
    </citation>
    <scope>NUCLEOTIDE SEQUENCE [LARGE SCALE GENOMIC DNA]</scope>
    <source>
        <strain evidence="1 2">NL-1719</strain>
    </source>
</reference>
<sequence length="1136" mass="125039">MSLATPLPDLQDPIPPSTALRPGFSRSNSSPPARPVPTLQFLSTTSSSSSRPALKKRSSAFTVAPQSQADSTPPSIPQRPPRNPARGEVPGSTPLQRAGSSQGVAPRPPVPALPRYPRSRPSTATGGREEITPWEFYPAPQVEGGSHHSYESTHSTHIRSTLNTGLVEEVTPWELFPAPAEHGTQNPATQRSKGSSTRPSTATGTGKSLSEFALRRRKSTGAKLSKSRSSANPAPSPDKRPVSSSNNSTYSPDTPRPKSAPTTPKVTPVPVPTPGLLIPTPSSSAHSPKTPPKSPKPELKFSTADRTILEELKRNILARESQFVVKGAIPGGPTGVRQGRKHHAYSRTEVPYPRSYERVVLDLDVWETMFCQDICQSLTFHEFERPPIKVLDLGCGTGTWILNSARTWKECQFVGLDIVPLQPDLQRVGADFASRITWVQANFLDGIPFPDEEFDFVHTKRIALGVPEDKWDSLLEEITRVLKPGGAFEMVEEDLFFPGKPVDDDLDVEPGYGFDINQHDHTEGYAQDTDRTPISGSTLFESNGPTTPTNGSTSFLPLIGSRAGSPLPIREDAIAEDFEKEAEALTPTPIPHVEPHYITLIPPHSRSAARPPIRIKSASSNSHGPPNLHVPFKSLSQSKFASSTASLLSSLSVSSGPPTSDTSSEVKSEKRQSGSGTLTSTTQLPQFNPQISPTSGALPKKPVLKWTPLLLKTLPKKPTNPRDHSLLETIYLEMLASRFINHAPLSILANSLGLHFKDVRTHAPLQYNFPPPPAKKRRSQPSTPPESETDSDIDDARDAIIPATFRRRSRGDTQSTIQPQVEDQASPEDSRLSTMHGPVKHVSSYVSLDDTRPAVTSPMLKVTTPAEPPNATRAAAKVASRRKSRLPNATSNLDPKTLNLHLAIRTAEILACSESMWEWVREFQIAMEALKKDRERAMQATKRNRSGSLEAVQPYKSSSVLVNLSANIPEHVRNTILDLTREDFDNLFVRFEMDMRDHIAIRSELQNRFAWTVFPSSPTQDRKIFDAACEKWEQWEEDEQARSPSQNSYRPSGSRHRPSSSVSTQGPQPLSENRSTDGHHHESPDQYRMLRRTYSNLEDESYASSTPNGSTQPSTLNVLPNRQSRVIRVFVAWKAK</sequence>
<protein>
    <submittedName>
        <fullName evidence="1">Uncharacterized protein</fullName>
    </submittedName>
</protein>
<dbReference type="EMBL" id="ML208266">
    <property type="protein sequence ID" value="TFK74840.1"/>
    <property type="molecule type" value="Genomic_DNA"/>
</dbReference>
<organism evidence="1 2">
    <name type="scientific">Pluteus cervinus</name>
    <dbReference type="NCBI Taxonomy" id="181527"/>
    <lineage>
        <taxon>Eukaryota</taxon>
        <taxon>Fungi</taxon>
        <taxon>Dikarya</taxon>
        <taxon>Basidiomycota</taxon>
        <taxon>Agaricomycotina</taxon>
        <taxon>Agaricomycetes</taxon>
        <taxon>Agaricomycetidae</taxon>
        <taxon>Agaricales</taxon>
        <taxon>Pluteineae</taxon>
        <taxon>Pluteaceae</taxon>
        <taxon>Pluteus</taxon>
    </lineage>
</organism>
<accession>A0ACD3BAI3</accession>
<proteinExistence type="predicted"/>
<dbReference type="Proteomes" id="UP000308600">
    <property type="component" value="Unassembled WGS sequence"/>
</dbReference>
<evidence type="ECO:0000313" key="1">
    <source>
        <dbReference type="EMBL" id="TFK74840.1"/>
    </source>
</evidence>